<keyword evidence="1" id="KW-0175">Coiled coil</keyword>
<organism evidence="2 3">
    <name type="scientific">Angomonas deanei</name>
    <dbReference type="NCBI Taxonomy" id="59799"/>
    <lineage>
        <taxon>Eukaryota</taxon>
        <taxon>Discoba</taxon>
        <taxon>Euglenozoa</taxon>
        <taxon>Kinetoplastea</taxon>
        <taxon>Metakinetoplastina</taxon>
        <taxon>Trypanosomatida</taxon>
        <taxon>Trypanosomatidae</taxon>
        <taxon>Strigomonadinae</taxon>
        <taxon>Angomonas</taxon>
    </lineage>
</organism>
<feature type="coiled-coil region" evidence="1">
    <location>
        <begin position="20"/>
        <end position="93"/>
    </location>
</feature>
<sequence>MEGAAVKQLIQTWRSLNAKRKERNQELEELRNGLVSLENDAAKGAQEWDLEKENIKVTISAIASQVLAKQEELDRIQKESDELKSKVAERRRRNEEHLAILHMRQKNILDRKKDADAKDMEAKERYSQFVHSRDEAKQQLLEHVRRVEESLPTQSEAHREKCKSIKSRIREINATKGAENKSWQLEQAMKEWNAKSDARKYILEDVNAAESGKDIWADTLHELSTIDFRETDKSLAELRSLIML</sequence>
<keyword evidence="3" id="KW-1185">Reference proteome</keyword>
<evidence type="ECO:0000313" key="2">
    <source>
        <dbReference type="EMBL" id="CAD2218326.1"/>
    </source>
</evidence>
<name>A0A7G2CEY0_9TRYP</name>
<evidence type="ECO:0000313" key="3">
    <source>
        <dbReference type="Proteomes" id="UP000515908"/>
    </source>
</evidence>
<dbReference type="EMBL" id="LR877155">
    <property type="protein sequence ID" value="CAD2218326.1"/>
    <property type="molecule type" value="Genomic_DNA"/>
</dbReference>
<protein>
    <submittedName>
        <fullName evidence="2">Uncharacterized protein</fullName>
    </submittedName>
</protein>
<dbReference type="AlphaFoldDB" id="A0A7G2CEY0"/>
<gene>
    <name evidence="2" type="ORF">ADEAN_000581400</name>
</gene>
<proteinExistence type="predicted"/>
<reference evidence="2 3" key="1">
    <citation type="submission" date="2020-08" db="EMBL/GenBank/DDBJ databases">
        <authorList>
            <person name="Newling K."/>
            <person name="Davey J."/>
            <person name="Forrester S."/>
        </authorList>
    </citation>
    <scope>NUCLEOTIDE SEQUENCE [LARGE SCALE GENOMIC DNA]</scope>
    <source>
        <strain evidence="3">Crithidia deanei Carvalho (ATCC PRA-265)</strain>
    </source>
</reference>
<dbReference type="VEuPathDB" id="TriTrypDB:ADEAN_000581400"/>
<evidence type="ECO:0000256" key="1">
    <source>
        <dbReference type="SAM" id="Coils"/>
    </source>
</evidence>
<dbReference type="Proteomes" id="UP000515908">
    <property type="component" value="Chromosome 11"/>
</dbReference>
<accession>A0A7G2CEY0</accession>